<dbReference type="EMBL" id="CVRR01000009">
    <property type="protein sequence ID" value="CRL35542.1"/>
    <property type="molecule type" value="Genomic_DNA"/>
</dbReference>
<reference evidence="3" key="1">
    <citation type="submission" date="2015-05" db="EMBL/GenBank/DDBJ databases">
        <authorList>
            <consortium name="Pathogen Informatics"/>
        </authorList>
    </citation>
    <scope>NUCLEOTIDE SEQUENCE [LARGE SCALE GENOMIC DNA]</scope>
    <source>
        <strain evidence="3">M72</strain>
    </source>
</reference>
<evidence type="ECO:0000313" key="1">
    <source>
        <dbReference type="EMBL" id="CRL35542.1"/>
    </source>
</evidence>
<dbReference type="Proteomes" id="UP000049979">
    <property type="component" value="Unassembled WGS sequence"/>
</dbReference>
<proteinExistence type="predicted"/>
<gene>
    <name evidence="2" type="ORF">GMD30_05210</name>
    <name evidence="1" type="ORF">M72_24051</name>
</gene>
<dbReference type="AlphaFoldDB" id="A0A0M6WHR5"/>
<evidence type="ECO:0000313" key="3">
    <source>
        <dbReference type="Proteomes" id="UP000049979"/>
    </source>
</evidence>
<reference evidence="2 4" key="3">
    <citation type="journal article" date="2019" name="Nat. Med.">
        <title>A library of human gut bacterial isolates paired with longitudinal multiomics data enables mechanistic microbiome research.</title>
        <authorList>
            <person name="Poyet M."/>
            <person name="Groussin M."/>
            <person name="Gibbons S.M."/>
            <person name="Avila-Pacheco J."/>
            <person name="Jiang X."/>
            <person name="Kearney S.M."/>
            <person name="Perrotta A.R."/>
            <person name="Berdy B."/>
            <person name="Zhao S."/>
            <person name="Lieberman T.D."/>
            <person name="Swanson P.K."/>
            <person name="Smith M."/>
            <person name="Roesemann S."/>
            <person name="Alexander J.E."/>
            <person name="Rich S.A."/>
            <person name="Livny J."/>
            <person name="Vlamakis H."/>
            <person name="Clish C."/>
            <person name="Bullock K."/>
            <person name="Deik A."/>
            <person name="Scott J."/>
            <person name="Pierce K.A."/>
            <person name="Xavier R.J."/>
            <person name="Alm E.J."/>
        </authorList>
    </citation>
    <scope>NUCLEOTIDE SEQUENCE [LARGE SCALE GENOMIC DNA]</scope>
    <source>
        <strain evidence="2 4">BIOML-A1</strain>
    </source>
</reference>
<reference evidence="1" key="2">
    <citation type="submission" date="2015-05" db="EMBL/GenBank/DDBJ databases">
        <authorList>
            <person name="Wang D.B."/>
            <person name="Wang M."/>
        </authorList>
    </citation>
    <scope>NUCLEOTIDE SEQUENCE [LARGE SCALE GENOMIC DNA]</scope>
    <source>
        <strain evidence="1">M72</strain>
    </source>
</reference>
<dbReference type="RefSeq" id="WP_138346109.1">
    <property type="nucleotide sequence ID" value="NZ_CP173697.1"/>
</dbReference>
<dbReference type="EMBL" id="WNAL01000008">
    <property type="protein sequence ID" value="MTR81122.1"/>
    <property type="molecule type" value="Genomic_DNA"/>
</dbReference>
<dbReference type="OrthoDB" id="243939at2"/>
<dbReference type="Gene3D" id="3.40.91.30">
    <property type="match status" value="1"/>
</dbReference>
<evidence type="ECO:0000313" key="2">
    <source>
        <dbReference type="EMBL" id="MTR81122.1"/>
    </source>
</evidence>
<dbReference type="Proteomes" id="UP000446657">
    <property type="component" value="Unassembled WGS sequence"/>
</dbReference>
<accession>A0A0M6WHR5</accession>
<evidence type="ECO:0000313" key="4">
    <source>
        <dbReference type="Proteomes" id="UP000446657"/>
    </source>
</evidence>
<dbReference type="GeneID" id="99748563"/>
<organism evidence="1 3">
    <name type="scientific">Roseburia faecis</name>
    <dbReference type="NCBI Taxonomy" id="301302"/>
    <lineage>
        <taxon>Bacteria</taxon>
        <taxon>Bacillati</taxon>
        <taxon>Bacillota</taxon>
        <taxon>Clostridia</taxon>
        <taxon>Lachnospirales</taxon>
        <taxon>Lachnospiraceae</taxon>
        <taxon>Roseburia</taxon>
    </lineage>
</organism>
<protein>
    <submittedName>
        <fullName evidence="2">ATPase</fullName>
    </submittedName>
</protein>
<name>A0A0M6WHR5_9FIRM</name>
<sequence>MKWFHSDGHTQTYIPKKHREYAQQLAYKRFLLEKQTECKKELYALELYQRHAVGENKKSDRFLSEDPAYQELLCPFYQMVTQEELIWSDTSYPKNPNYPEQLKYKSCKNEYVRSKSEALIAMNLYMEKIAYRYECELKIGKAVFYPDFTILHPLTGKEIYWEHFGKMDLPEYAKNAADKLHMYARNGIYPGDRLITTYETMEQPLDTAIVQKLITYHFK</sequence>
<keyword evidence="3" id="KW-1185">Reference proteome</keyword>